<gene>
    <name evidence="1" type="ORF">H3H32_16405</name>
</gene>
<proteinExistence type="predicted"/>
<dbReference type="RefSeq" id="WP_182463720.1">
    <property type="nucleotide sequence ID" value="NZ_CP059732.1"/>
</dbReference>
<sequence length="92" mass="10653">MATYRRFHKPAFDENGTPNLSMVNMSRVLSGNSTRPQIVEAVQWHTGEDTLGLSERWLEQLEDGDYIVIDAPEFPYVWKKEDFEANTEFIAD</sequence>
<dbReference type="AlphaFoldDB" id="A0A7G5H5F9"/>
<evidence type="ECO:0000313" key="2">
    <source>
        <dbReference type="Proteomes" id="UP000515369"/>
    </source>
</evidence>
<dbReference type="Proteomes" id="UP000515369">
    <property type="component" value="Chromosome"/>
</dbReference>
<evidence type="ECO:0000313" key="1">
    <source>
        <dbReference type="EMBL" id="QMW06351.1"/>
    </source>
</evidence>
<keyword evidence="2" id="KW-1185">Reference proteome</keyword>
<accession>A0A7G5H5F9</accession>
<dbReference type="KEGG" id="sfol:H3H32_16405"/>
<name>A0A7G5H5F9_9BACT</name>
<protein>
    <submittedName>
        <fullName evidence="1">Uncharacterized protein</fullName>
    </submittedName>
</protein>
<reference evidence="1 2" key="1">
    <citation type="submission" date="2020-07" db="EMBL/GenBank/DDBJ databases">
        <title>Spirosoma foliorum sp. nov., isolated from the leaves on the Nejang mountain Korea, Republic of.</title>
        <authorList>
            <person name="Ho H."/>
            <person name="Lee Y.-J."/>
            <person name="Nurcahyanto D.-A."/>
            <person name="Kim S.-G."/>
        </authorList>
    </citation>
    <scope>NUCLEOTIDE SEQUENCE [LARGE SCALE GENOMIC DNA]</scope>
    <source>
        <strain evidence="1 2">PL0136</strain>
    </source>
</reference>
<dbReference type="EMBL" id="CP059732">
    <property type="protein sequence ID" value="QMW06351.1"/>
    <property type="molecule type" value="Genomic_DNA"/>
</dbReference>
<organism evidence="1 2">
    <name type="scientific">Spirosoma foliorum</name>
    <dbReference type="NCBI Taxonomy" id="2710596"/>
    <lineage>
        <taxon>Bacteria</taxon>
        <taxon>Pseudomonadati</taxon>
        <taxon>Bacteroidota</taxon>
        <taxon>Cytophagia</taxon>
        <taxon>Cytophagales</taxon>
        <taxon>Cytophagaceae</taxon>
        <taxon>Spirosoma</taxon>
    </lineage>
</organism>